<feature type="domain" description="HTH lysR-type" evidence="6">
    <location>
        <begin position="66"/>
        <end position="113"/>
    </location>
</feature>
<evidence type="ECO:0000313" key="8">
    <source>
        <dbReference type="Proteomes" id="UP000278327"/>
    </source>
</evidence>
<evidence type="ECO:0000259" key="6">
    <source>
        <dbReference type="PROSITE" id="PS50931"/>
    </source>
</evidence>
<dbReference type="EMBL" id="QICA01000005">
    <property type="protein sequence ID" value="RNL38733.1"/>
    <property type="molecule type" value="Genomic_DNA"/>
</dbReference>
<sequence length="362" mass="40780">MDIDKTYCTLKKRQCVAINAIFVLPFGSSIPLCAITLAVFASANTTCRSYLRSSLIKLHSEGRLSMDTELMREFIFLAEKRNSLKTARHFHISTSTLSRHMAKIEGELGISLFKNPRTYVLSPEGKSAVDHFGNMLVEFDRLTDSLSHSTPQTLRVAYALEDRAVAQAVLRGRQLFLRSNSRAQINIVIPQERGVMESLEIGDADAAILYLPDNIDEKLFSWRLLLTEPLCAAVPRGSLDSPNEVIPLEALNGFTFFYATKPGYQDYTRYIQQLIEKSGALISSKGIAADNIDDLYSQDAPNRVWFFTESSFSVENRPLFQQAYDSSDLYVIADANADRYLVYRKDAENYLLDSFASCMSQH</sequence>
<dbReference type="SUPFAM" id="SSF46785">
    <property type="entry name" value="Winged helix' DNA-binding domain"/>
    <property type="match status" value="1"/>
</dbReference>
<dbReference type="GO" id="GO:0003700">
    <property type="term" value="F:DNA-binding transcription factor activity"/>
    <property type="evidence" value="ECO:0007669"/>
    <property type="project" value="InterPro"/>
</dbReference>
<dbReference type="SUPFAM" id="SSF53850">
    <property type="entry name" value="Periplasmic binding protein-like II"/>
    <property type="match status" value="1"/>
</dbReference>
<dbReference type="Proteomes" id="UP000278327">
    <property type="component" value="Unassembled WGS sequence"/>
</dbReference>
<evidence type="ECO:0000256" key="3">
    <source>
        <dbReference type="ARBA" id="ARBA00023125"/>
    </source>
</evidence>
<keyword evidence="8" id="KW-1185">Reference proteome</keyword>
<dbReference type="PROSITE" id="PS50931">
    <property type="entry name" value="HTH_LYSR"/>
    <property type="match status" value="1"/>
</dbReference>
<dbReference type="Pfam" id="PF00126">
    <property type="entry name" value="HTH_1"/>
    <property type="match status" value="1"/>
</dbReference>
<proteinExistence type="inferred from homology"/>
<dbReference type="CDD" id="cd05466">
    <property type="entry name" value="PBP2_LTTR_substrate"/>
    <property type="match status" value="1"/>
</dbReference>
<reference evidence="7 8" key="1">
    <citation type="journal article" date="2019" name="Microbiol. Resour. Announc.">
        <title>Draft Genome Sequences of Type Strains of Gordonibacter faecihominis, Paraeggerthella hongkongensis, Parvibacter caecicola,Slackia equolifaciens, Slackia faecicanis, and Slackia isoflavoniconvertens.</title>
        <authorList>
            <person name="Danylec N."/>
            <person name="Stoll D.A."/>
            <person name="Dotsch A."/>
            <person name="Huch M."/>
        </authorList>
    </citation>
    <scope>NUCLEOTIDE SEQUENCE [LARGE SCALE GENOMIC DNA]</scope>
    <source>
        <strain evidence="7 8">DSM 18785</strain>
    </source>
</reference>
<comment type="caution">
    <text evidence="7">The sequence shown here is derived from an EMBL/GenBank/DDBJ whole genome shotgun (WGS) entry which is preliminary data.</text>
</comment>
<evidence type="ECO:0000256" key="5">
    <source>
        <dbReference type="SAM" id="Phobius"/>
    </source>
</evidence>
<dbReference type="InterPro" id="IPR036390">
    <property type="entry name" value="WH_DNA-bd_sf"/>
</dbReference>
<evidence type="ECO:0000256" key="2">
    <source>
        <dbReference type="ARBA" id="ARBA00023015"/>
    </source>
</evidence>
<accession>A0A3N0AV38</accession>
<dbReference type="InterPro" id="IPR005119">
    <property type="entry name" value="LysR_subst-bd"/>
</dbReference>
<name>A0A3N0AV38_9ACTN</name>
<dbReference type="InterPro" id="IPR036388">
    <property type="entry name" value="WH-like_DNA-bd_sf"/>
</dbReference>
<dbReference type="Gene3D" id="3.40.190.290">
    <property type="match status" value="1"/>
</dbReference>
<dbReference type="Gene3D" id="1.10.10.10">
    <property type="entry name" value="Winged helix-like DNA-binding domain superfamily/Winged helix DNA-binding domain"/>
    <property type="match status" value="1"/>
</dbReference>
<dbReference type="Pfam" id="PF03466">
    <property type="entry name" value="LysR_substrate"/>
    <property type="match status" value="1"/>
</dbReference>
<dbReference type="GO" id="GO:0003677">
    <property type="term" value="F:DNA binding"/>
    <property type="evidence" value="ECO:0007669"/>
    <property type="project" value="UniProtKB-KW"/>
</dbReference>
<evidence type="ECO:0000313" key="7">
    <source>
        <dbReference type="EMBL" id="RNL38733.1"/>
    </source>
</evidence>
<protein>
    <recommendedName>
        <fullName evidence="6">HTH lysR-type domain-containing protein</fullName>
    </recommendedName>
</protein>
<comment type="similarity">
    <text evidence="1">Belongs to the LysR transcriptional regulatory family.</text>
</comment>
<evidence type="ECO:0000256" key="4">
    <source>
        <dbReference type="ARBA" id="ARBA00023163"/>
    </source>
</evidence>
<dbReference type="PANTHER" id="PTHR30346">
    <property type="entry name" value="TRANSCRIPTIONAL DUAL REGULATOR HCAR-RELATED"/>
    <property type="match status" value="1"/>
</dbReference>
<keyword evidence="4" id="KW-0804">Transcription</keyword>
<organism evidence="7 8">
    <name type="scientific">Adlercreutzia equolifaciens subsp. celatus DSM 18785</name>
    <dbReference type="NCBI Taxonomy" id="1121021"/>
    <lineage>
        <taxon>Bacteria</taxon>
        <taxon>Bacillati</taxon>
        <taxon>Actinomycetota</taxon>
        <taxon>Coriobacteriia</taxon>
        <taxon>Eggerthellales</taxon>
        <taxon>Eggerthellaceae</taxon>
        <taxon>Adlercreutzia</taxon>
    </lineage>
</organism>
<keyword evidence="5" id="KW-1133">Transmembrane helix</keyword>
<dbReference type="AlphaFoldDB" id="A0A3N0AV38"/>
<dbReference type="InterPro" id="IPR000847">
    <property type="entry name" value="LysR_HTH_N"/>
</dbReference>
<keyword evidence="5" id="KW-0812">Transmembrane</keyword>
<dbReference type="GO" id="GO:0032993">
    <property type="term" value="C:protein-DNA complex"/>
    <property type="evidence" value="ECO:0007669"/>
    <property type="project" value="TreeGrafter"/>
</dbReference>
<dbReference type="PANTHER" id="PTHR30346:SF28">
    <property type="entry name" value="HTH-TYPE TRANSCRIPTIONAL REGULATOR CYNR"/>
    <property type="match status" value="1"/>
</dbReference>
<gene>
    <name evidence="7" type="ORF">DMP10_04620</name>
</gene>
<keyword evidence="3" id="KW-0238">DNA-binding</keyword>
<feature type="transmembrane region" description="Helical" evidence="5">
    <location>
        <begin position="21"/>
        <end position="43"/>
    </location>
</feature>
<dbReference type="RefSeq" id="WP_117283795.1">
    <property type="nucleotide sequence ID" value="NZ_JAMTCE010000004.1"/>
</dbReference>
<evidence type="ECO:0000256" key="1">
    <source>
        <dbReference type="ARBA" id="ARBA00009437"/>
    </source>
</evidence>
<keyword evidence="2" id="KW-0805">Transcription regulation</keyword>
<keyword evidence="5" id="KW-0472">Membrane</keyword>